<dbReference type="EMBL" id="QYBB01000001">
    <property type="protein sequence ID" value="RYC34082.1"/>
    <property type="molecule type" value="Genomic_DNA"/>
</dbReference>
<evidence type="ECO:0000313" key="3">
    <source>
        <dbReference type="Proteomes" id="UP000290759"/>
    </source>
</evidence>
<proteinExistence type="predicted"/>
<dbReference type="RefSeq" id="WP_129223021.1">
    <property type="nucleotide sequence ID" value="NZ_QYBB01000001.1"/>
</dbReference>
<sequence length="385" mass="39105">MPRFARAAGARDMRLVTIVLRGALDGLSTVAPLGDPAYAGLHGALALQRDGDHPALPLDGFFALNPAMPAFARLFRAGQAAVVHATATGYRERSHFDGQDVLESGQPVPGLTASGWLNRAMAALPAGERVGTTGLAVGAVAPLVIRGPAPVLGWAPQAGPATAGADLAGRVLDLYARRDPALGMALAQGLATERLAATETGTPGGMGRGGDMGSPQGMRQAAEGAARLLAAADGPRIAALAFDGWDTHANEGGATGRLAQLLGGLDGAVAALEAGLGEHWRDTTVVVATEFGRTVHINGTVGTDHGTGTVALLAGGALKGGLVLADWPGLAPAQLHEGRDLKPTTDLRAIFKGVLAVQWGLSEEVLARSVFPGSEGVRPMARLFA</sequence>
<gene>
    <name evidence="2" type="ORF">D3273_01135</name>
</gene>
<dbReference type="InterPro" id="IPR010869">
    <property type="entry name" value="DUF1501"/>
</dbReference>
<dbReference type="OrthoDB" id="9779968at2"/>
<organism evidence="2 3">
    <name type="scientific">Lichenibacterium minor</name>
    <dbReference type="NCBI Taxonomy" id="2316528"/>
    <lineage>
        <taxon>Bacteria</taxon>
        <taxon>Pseudomonadati</taxon>
        <taxon>Pseudomonadota</taxon>
        <taxon>Alphaproteobacteria</taxon>
        <taxon>Hyphomicrobiales</taxon>
        <taxon>Lichenihabitantaceae</taxon>
        <taxon>Lichenibacterium</taxon>
    </lineage>
</organism>
<feature type="region of interest" description="Disordered" evidence="1">
    <location>
        <begin position="199"/>
        <end position="218"/>
    </location>
</feature>
<keyword evidence="3" id="KW-1185">Reference proteome</keyword>
<dbReference type="Proteomes" id="UP000290759">
    <property type="component" value="Unassembled WGS sequence"/>
</dbReference>
<reference evidence="2 3" key="1">
    <citation type="submission" date="2018-12" db="EMBL/GenBank/DDBJ databases">
        <authorList>
            <person name="Grouzdev D.S."/>
            <person name="Krutkina M.S."/>
        </authorList>
    </citation>
    <scope>NUCLEOTIDE SEQUENCE [LARGE SCALE GENOMIC DNA]</scope>
    <source>
        <strain evidence="2 3">RmlP026</strain>
    </source>
</reference>
<feature type="compositionally biased region" description="Gly residues" evidence="1">
    <location>
        <begin position="202"/>
        <end position="212"/>
    </location>
</feature>
<dbReference type="Pfam" id="PF07394">
    <property type="entry name" value="DUF1501"/>
    <property type="match status" value="1"/>
</dbReference>
<protein>
    <submittedName>
        <fullName evidence="2">DUF1501 domain-containing protein</fullName>
    </submittedName>
</protein>
<evidence type="ECO:0000313" key="2">
    <source>
        <dbReference type="EMBL" id="RYC34082.1"/>
    </source>
</evidence>
<reference evidence="2 3" key="2">
    <citation type="submission" date="2019-02" db="EMBL/GenBank/DDBJ databases">
        <title>'Lichenibacterium ramalinii' gen. nov. sp. nov., 'Lichenibacterium minor' gen. nov. sp. nov.</title>
        <authorList>
            <person name="Pankratov T."/>
        </authorList>
    </citation>
    <scope>NUCLEOTIDE SEQUENCE [LARGE SCALE GENOMIC DNA]</scope>
    <source>
        <strain evidence="2 3">RmlP026</strain>
    </source>
</reference>
<evidence type="ECO:0000256" key="1">
    <source>
        <dbReference type="SAM" id="MobiDB-lite"/>
    </source>
</evidence>
<accession>A0A4Q2UBU8</accession>
<dbReference type="PANTHER" id="PTHR43737:SF1">
    <property type="entry name" value="DUF1501 DOMAIN-CONTAINING PROTEIN"/>
    <property type="match status" value="1"/>
</dbReference>
<comment type="caution">
    <text evidence="2">The sequence shown here is derived from an EMBL/GenBank/DDBJ whole genome shotgun (WGS) entry which is preliminary data.</text>
</comment>
<dbReference type="AlphaFoldDB" id="A0A4Q2UBU8"/>
<dbReference type="PANTHER" id="PTHR43737">
    <property type="entry name" value="BLL7424 PROTEIN"/>
    <property type="match status" value="1"/>
</dbReference>
<name>A0A4Q2UBU8_9HYPH</name>